<dbReference type="Gene3D" id="3.30.160.60">
    <property type="entry name" value="Classic Zinc Finger"/>
    <property type="match status" value="1"/>
</dbReference>
<feature type="compositionally biased region" description="Low complexity" evidence="1">
    <location>
        <begin position="200"/>
        <end position="215"/>
    </location>
</feature>
<feature type="region of interest" description="Disordered" evidence="1">
    <location>
        <begin position="197"/>
        <end position="342"/>
    </location>
</feature>
<dbReference type="PROSITE" id="PS00028">
    <property type="entry name" value="ZINC_FINGER_C2H2_1"/>
    <property type="match status" value="1"/>
</dbReference>
<feature type="compositionally biased region" description="Basic and acidic residues" evidence="1">
    <location>
        <begin position="305"/>
        <end position="315"/>
    </location>
</feature>
<gene>
    <name evidence="3" type="ORF">TWF970_007193</name>
</gene>
<feature type="compositionally biased region" description="Basic and acidic residues" evidence="1">
    <location>
        <begin position="322"/>
        <end position="342"/>
    </location>
</feature>
<dbReference type="EMBL" id="JAABOJ010000004">
    <property type="protein sequence ID" value="KAF3287468.1"/>
    <property type="molecule type" value="Genomic_DNA"/>
</dbReference>
<feature type="region of interest" description="Disordered" evidence="1">
    <location>
        <begin position="115"/>
        <end position="136"/>
    </location>
</feature>
<dbReference type="Proteomes" id="UP000474640">
    <property type="component" value="Unassembled WGS sequence"/>
</dbReference>
<feature type="domain" description="C2H2-type" evidence="2">
    <location>
        <begin position="140"/>
        <end position="163"/>
    </location>
</feature>
<name>A0A7C8VHL9_ORBOL</name>
<dbReference type="AlphaFoldDB" id="A0A7C8VHL9"/>
<sequence>MGMSTVFSDHDFQDNGSLVDVEDQFIGSPAFDAALSKSQTSQPHFEPLLSLNVLIEANRKNRIDYSPTEGQTCEQGDRGTFEAYEHGTGAALTGVPALNYVIGLIPGLASGDLPCHDTEPAHQRTRKKPKPQRPQKIYYCEDPGCRSEFLSKKAFGDHMSKVHNRKAFSCDRCPARYSRADPLKKHVCKQTSILQGSKHSLPFSSTPSASTSSVSLPPPPAKRIKGPRVSINDLPTSSKTQPPRAAKHIQSSTSAQEHPAMAPYRRSPRRDGPAPRQAAPRNEQTPSGVHDWEGPFQERIAQLQREIEQHQREIEQQSQENDALKEQKRQEEKKRREAEKKCRKMEDIVFQLEREIARSNPQRHGRHMP</sequence>
<feature type="compositionally biased region" description="Basic residues" evidence="1">
    <location>
        <begin position="123"/>
        <end position="133"/>
    </location>
</feature>
<accession>A0A7C8VHL9</accession>
<protein>
    <recommendedName>
        <fullName evidence="2">C2H2-type domain-containing protein</fullName>
    </recommendedName>
</protein>
<dbReference type="OMA" id="CTECEET"/>
<evidence type="ECO:0000259" key="2">
    <source>
        <dbReference type="PROSITE" id="PS00028"/>
    </source>
</evidence>
<evidence type="ECO:0000313" key="4">
    <source>
        <dbReference type="Proteomes" id="UP000474640"/>
    </source>
</evidence>
<proteinExistence type="predicted"/>
<organism evidence="3 4">
    <name type="scientific">Orbilia oligospora</name>
    <name type="common">Nematode-trapping fungus</name>
    <name type="synonym">Arthrobotrys oligospora</name>
    <dbReference type="NCBI Taxonomy" id="2813651"/>
    <lineage>
        <taxon>Eukaryota</taxon>
        <taxon>Fungi</taxon>
        <taxon>Dikarya</taxon>
        <taxon>Ascomycota</taxon>
        <taxon>Pezizomycotina</taxon>
        <taxon>Orbiliomycetes</taxon>
        <taxon>Orbiliales</taxon>
        <taxon>Orbiliaceae</taxon>
        <taxon>Orbilia</taxon>
    </lineage>
</organism>
<comment type="caution">
    <text evidence="3">The sequence shown here is derived from an EMBL/GenBank/DDBJ whole genome shotgun (WGS) entry which is preliminary data.</text>
</comment>
<evidence type="ECO:0000313" key="3">
    <source>
        <dbReference type="EMBL" id="KAF3287468.1"/>
    </source>
</evidence>
<dbReference type="InterPro" id="IPR013087">
    <property type="entry name" value="Znf_C2H2_type"/>
</dbReference>
<evidence type="ECO:0000256" key="1">
    <source>
        <dbReference type="SAM" id="MobiDB-lite"/>
    </source>
</evidence>
<dbReference type="OrthoDB" id="9947289at2759"/>
<reference evidence="3 4" key="1">
    <citation type="submission" date="2020-01" db="EMBL/GenBank/DDBJ databases">
        <authorList>
            <person name="Palmer J.M."/>
        </authorList>
    </citation>
    <scope>NUCLEOTIDE SEQUENCE [LARGE SCALE GENOMIC DNA]</scope>
    <source>
        <strain evidence="3 4">TWF970</strain>
    </source>
</reference>